<dbReference type="InterPro" id="IPR003918">
    <property type="entry name" value="NADH_UbQ_OxRdtase"/>
</dbReference>
<feature type="transmembrane region" description="Helical" evidence="10">
    <location>
        <begin position="407"/>
        <end position="431"/>
    </location>
</feature>
<keyword evidence="3" id="KW-0050">Antiport</keyword>
<comment type="subcellular location">
    <subcellularLocation>
        <location evidence="1">Cell membrane</location>
        <topology evidence="1">Multi-pass membrane protein</topology>
    </subcellularLocation>
    <subcellularLocation>
        <location evidence="9">Membrane</location>
        <topology evidence="9">Multi-pass membrane protein</topology>
    </subcellularLocation>
</comment>
<dbReference type="PRINTS" id="PR01437">
    <property type="entry name" value="NUOXDRDTASE4"/>
</dbReference>
<dbReference type="RefSeq" id="WP_016931158.1">
    <property type="nucleotide sequence ID" value="NZ_CAJCFW010000003.1"/>
</dbReference>
<evidence type="ECO:0000256" key="10">
    <source>
        <dbReference type="SAM" id="Phobius"/>
    </source>
</evidence>
<keyword evidence="8 10" id="KW-0472">Membrane</keyword>
<organism evidence="12 13">
    <name type="scientific">Staphylococcus haemolyticus</name>
    <dbReference type="NCBI Taxonomy" id="1283"/>
    <lineage>
        <taxon>Bacteria</taxon>
        <taxon>Bacillati</taxon>
        <taxon>Bacillota</taxon>
        <taxon>Bacilli</taxon>
        <taxon>Bacillales</taxon>
        <taxon>Staphylococcaceae</taxon>
        <taxon>Staphylococcus</taxon>
    </lineage>
</organism>
<feature type="transmembrane region" description="Helical" evidence="10">
    <location>
        <begin position="6"/>
        <end position="24"/>
    </location>
</feature>
<feature type="transmembrane region" description="Helical" evidence="10">
    <location>
        <begin position="242"/>
        <end position="268"/>
    </location>
</feature>
<evidence type="ECO:0000256" key="3">
    <source>
        <dbReference type="ARBA" id="ARBA00022449"/>
    </source>
</evidence>
<dbReference type="InterPro" id="IPR050586">
    <property type="entry name" value="CPA3_Na-H_Antiporter_D"/>
</dbReference>
<accession>A0A2A1KA90</accession>
<evidence type="ECO:0000256" key="1">
    <source>
        <dbReference type="ARBA" id="ARBA00004651"/>
    </source>
</evidence>
<proteinExistence type="inferred from homology"/>
<feature type="transmembrane region" description="Helical" evidence="10">
    <location>
        <begin position="367"/>
        <end position="387"/>
    </location>
</feature>
<dbReference type="GO" id="GO:0015297">
    <property type="term" value="F:antiporter activity"/>
    <property type="evidence" value="ECO:0007669"/>
    <property type="project" value="UniProtKB-KW"/>
</dbReference>
<keyword evidence="7" id="KW-0406">Ion transport</keyword>
<gene>
    <name evidence="12" type="ORF">CV019_08925</name>
</gene>
<feature type="transmembrane region" description="Helical" evidence="10">
    <location>
        <begin position="338"/>
        <end position="355"/>
    </location>
</feature>
<evidence type="ECO:0000256" key="7">
    <source>
        <dbReference type="ARBA" id="ARBA00023065"/>
    </source>
</evidence>
<dbReference type="STRING" id="1283.ShL2_01863"/>
<feature type="transmembrane region" description="Helical" evidence="10">
    <location>
        <begin position="274"/>
        <end position="297"/>
    </location>
</feature>
<evidence type="ECO:0000256" key="6">
    <source>
        <dbReference type="ARBA" id="ARBA00022989"/>
    </source>
</evidence>
<feature type="transmembrane region" description="Helical" evidence="10">
    <location>
        <begin position="70"/>
        <end position="97"/>
    </location>
</feature>
<evidence type="ECO:0000256" key="8">
    <source>
        <dbReference type="ARBA" id="ARBA00023136"/>
    </source>
</evidence>
<evidence type="ECO:0000259" key="11">
    <source>
        <dbReference type="Pfam" id="PF00361"/>
    </source>
</evidence>
<dbReference type="Proteomes" id="UP000238153">
    <property type="component" value="Unassembled WGS sequence"/>
</dbReference>
<evidence type="ECO:0000313" key="12">
    <source>
        <dbReference type="EMBL" id="PPJ73757.1"/>
    </source>
</evidence>
<evidence type="ECO:0000256" key="2">
    <source>
        <dbReference type="ARBA" id="ARBA00005346"/>
    </source>
</evidence>
<comment type="similarity">
    <text evidence="2">Belongs to the CPA3 antiporters (TC 2.A.63) subunit D family.</text>
</comment>
<feature type="transmembrane region" description="Helical" evidence="10">
    <location>
        <begin position="304"/>
        <end position="332"/>
    </location>
</feature>
<name>A0A2A1KA90_STAHA</name>
<protein>
    <submittedName>
        <fullName evidence="12">Na+/H+ antiporter subunit D</fullName>
    </submittedName>
</protein>
<dbReference type="Pfam" id="PF00361">
    <property type="entry name" value="Proton_antipo_M"/>
    <property type="match status" value="1"/>
</dbReference>
<dbReference type="EMBL" id="PGWX01000341">
    <property type="protein sequence ID" value="PPJ73757.1"/>
    <property type="molecule type" value="Genomic_DNA"/>
</dbReference>
<keyword evidence="3" id="KW-0813">Transport</keyword>
<dbReference type="PANTHER" id="PTHR42703:SF1">
    <property type="entry name" value="NA(+)_H(+) ANTIPORTER SUBUNIT D1"/>
    <property type="match status" value="1"/>
</dbReference>
<feature type="transmembrane region" description="Helical" evidence="10">
    <location>
        <begin position="109"/>
        <end position="126"/>
    </location>
</feature>
<evidence type="ECO:0000256" key="9">
    <source>
        <dbReference type="RuleBase" id="RU000320"/>
    </source>
</evidence>
<feature type="transmembrane region" description="Helical" evidence="10">
    <location>
        <begin position="164"/>
        <end position="186"/>
    </location>
</feature>
<feature type="transmembrane region" description="Helical" evidence="10">
    <location>
        <begin position="452"/>
        <end position="477"/>
    </location>
</feature>
<keyword evidence="4" id="KW-1003">Cell membrane</keyword>
<dbReference type="GO" id="GO:0005886">
    <property type="term" value="C:plasma membrane"/>
    <property type="evidence" value="ECO:0007669"/>
    <property type="project" value="UniProtKB-SubCell"/>
</dbReference>
<feature type="domain" description="NADH:quinone oxidoreductase/Mrp antiporter transmembrane" evidence="11">
    <location>
        <begin position="130"/>
        <end position="419"/>
    </location>
</feature>
<keyword evidence="5 9" id="KW-0812">Transmembrane</keyword>
<dbReference type="NCBIfam" id="NF005818">
    <property type="entry name" value="PRK07691.1"/>
    <property type="match status" value="1"/>
</dbReference>
<comment type="caution">
    <text evidence="12">The sequence shown here is derived from an EMBL/GenBank/DDBJ whole genome shotgun (WGS) entry which is preliminary data.</text>
</comment>
<feature type="transmembrane region" description="Helical" evidence="10">
    <location>
        <begin position="206"/>
        <end position="230"/>
    </location>
</feature>
<reference evidence="12 13" key="1">
    <citation type="submission" date="2017-11" db="EMBL/GenBank/DDBJ databases">
        <authorList>
            <person name="Founou R.C."/>
            <person name="Founou L."/>
            <person name="Allam M."/>
            <person name="Ismail A."/>
            <person name="Essack S.Y."/>
        </authorList>
    </citation>
    <scope>NUCLEOTIDE SEQUENCE [LARGE SCALE GENOMIC DNA]</scope>
    <source>
        <strain evidence="12 13">G811N2B1</strain>
    </source>
</reference>
<dbReference type="GO" id="GO:0008137">
    <property type="term" value="F:NADH dehydrogenase (ubiquinone) activity"/>
    <property type="evidence" value="ECO:0007669"/>
    <property type="project" value="InterPro"/>
</dbReference>
<dbReference type="PANTHER" id="PTHR42703">
    <property type="entry name" value="NADH DEHYDROGENASE"/>
    <property type="match status" value="1"/>
</dbReference>
<feature type="transmembrane region" description="Helical" evidence="10">
    <location>
        <begin position="132"/>
        <end position="152"/>
    </location>
</feature>
<keyword evidence="6 10" id="KW-1133">Transmembrane helix</keyword>
<dbReference type="GO" id="GO:0042773">
    <property type="term" value="P:ATP synthesis coupled electron transport"/>
    <property type="evidence" value="ECO:0007669"/>
    <property type="project" value="InterPro"/>
</dbReference>
<dbReference type="InterPro" id="IPR001750">
    <property type="entry name" value="ND/Mrp_TM"/>
</dbReference>
<dbReference type="AlphaFoldDB" id="A0A2A1KA90"/>
<evidence type="ECO:0000256" key="4">
    <source>
        <dbReference type="ARBA" id="ARBA00022475"/>
    </source>
</evidence>
<feature type="transmembrane region" description="Helical" evidence="10">
    <location>
        <begin position="33"/>
        <end position="50"/>
    </location>
</feature>
<evidence type="ECO:0000313" key="13">
    <source>
        <dbReference type="Proteomes" id="UP000238153"/>
    </source>
</evidence>
<sequence length="499" mass="54914">MIENNLVVLSLVVPIFTAIILVFLGQRYRAKRYVTLTGLVLTLIVAIINLRNVYVDGPLKVELGSWPAPYGIIFLLDSFSAMLIVTSIIITILITAFSSTTAGIDRERYYYHFSITFMLVGIIGAFTTGDIFNLFVFFEVFLMSSYALLVLGGTQIQLRETVKYLLVNIVTSTFFVIAVAILYSIVGTLNMADISEKLSTLSNTHGGLLSIVFILFIFVFATKAGVFPMYVWLPGSYYAPPFAIIAFFGALLTKVGVYAILRTLSLFFHNTMSFSHYTILFLALLTIIFGSVGAIAYDDTKKIIIYNIMIAVGVILVGVAMMNEAGIIGAIYYTIHDMLVKTALFLLIGVMYQITKSTSLKDFGGLIKHYPVLGWTFFIAALSLAGIPPLSGFYGKYYIVQATFEKGFYVSGIIVLLSSLVVLYSVIHIFLKGFFGKPKGYEPTQSVNVKHATTISIIAVVITVVFGLSADLLYPLISEAAQSFYDPSIYIESVLGGRS</sequence>
<evidence type="ECO:0000256" key="5">
    <source>
        <dbReference type="ARBA" id="ARBA00022692"/>
    </source>
</evidence>